<dbReference type="AlphaFoldDB" id="A0A914QT59"/>
<keyword evidence="5" id="KW-1185">Reference proteome</keyword>
<evidence type="ECO:0000313" key="5">
    <source>
        <dbReference type="Proteomes" id="UP000887578"/>
    </source>
</evidence>
<reference evidence="6" key="1">
    <citation type="submission" date="2022-11" db="UniProtKB">
        <authorList>
            <consortium name="WormBaseParasite"/>
        </authorList>
    </citation>
    <scope>IDENTIFICATION</scope>
</reference>
<dbReference type="GO" id="GO:0005852">
    <property type="term" value="C:eukaryotic translation initiation factor 3 complex"/>
    <property type="evidence" value="ECO:0007669"/>
    <property type="project" value="InterPro"/>
</dbReference>
<keyword evidence="1" id="KW-0963">Cytoplasm</keyword>
<evidence type="ECO:0000313" key="6">
    <source>
        <dbReference type="WBParaSite" id="PDA_v2.g6730.t1"/>
    </source>
</evidence>
<feature type="domain" description="Eukaryotic translation initiation factor 3 subunit E N-terminal" evidence="4">
    <location>
        <begin position="5"/>
        <end position="136"/>
    </location>
</feature>
<evidence type="ECO:0000256" key="3">
    <source>
        <dbReference type="ARBA" id="ARBA00022917"/>
    </source>
</evidence>
<dbReference type="WBParaSite" id="PDA_v2.g6730.t1">
    <property type="protein sequence ID" value="PDA_v2.g6730.t1"/>
    <property type="gene ID" value="PDA_v2.g6730"/>
</dbReference>
<dbReference type="GO" id="GO:0003743">
    <property type="term" value="F:translation initiation factor activity"/>
    <property type="evidence" value="ECO:0007669"/>
    <property type="project" value="UniProtKB-KW"/>
</dbReference>
<accession>A0A914QT59</accession>
<dbReference type="SMART" id="SM01186">
    <property type="entry name" value="eIF3_N"/>
    <property type="match status" value="1"/>
</dbReference>
<sequence>MAEYDLTHRLMPFLDIHLVIPLLEFIEPRKIYDENSLAEMQRQVVLKTNMIDSAIETYPEDNVPNELLQRRDDVLRERDQLKAECDPVIAILELEDVKEMMESARDREASICLYYYRNVVPQGDPNYLNALYGKLASEILCQEFAHAKDDLIRLRAYIDSDPFDGELELLQHRSWLLHWSLFIFFNLAKGRDDLIDLFLNQQAYLNTIQILCPHLLRYVSVSVVISKAKQKNSLKELMRVIDVERKNYSDPVTEFLSCLYLDYDFDAAQQKLRECEERKCSPSYL</sequence>
<dbReference type="PANTHER" id="PTHR10317">
    <property type="entry name" value="EUKARYOTIC TRANSLATION INITIATION FACTOR 3 SUBUNIT E"/>
    <property type="match status" value="1"/>
</dbReference>
<protein>
    <submittedName>
        <fullName evidence="6">Eukaryotic translation initiation factor 3 subunit E N-terminal domain-containing protein</fullName>
    </submittedName>
</protein>
<dbReference type="InterPro" id="IPR019010">
    <property type="entry name" value="eIF3e_N"/>
</dbReference>
<organism evidence="5 6">
    <name type="scientific">Panagrolaimus davidi</name>
    <dbReference type="NCBI Taxonomy" id="227884"/>
    <lineage>
        <taxon>Eukaryota</taxon>
        <taxon>Metazoa</taxon>
        <taxon>Ecdysozoa</taxon>
        <taxon>Nematoda</taxon>
        <taxon>Chromadorea</taxon>
        <taxon>Rhabditida</taxon>
        <taxon>Tylenchina</taxon>
        <taxon>Panagrolaimomorpha</taxon>
        <taxon>Panagrolaimoidea</taxon>
        <taxon>Panagrolaimidae</taxon>
        <taxon>Panagrolaimus</taxon>
    </lineage>
</organism>
<name>A0A914QT59_9BILA</name>
<evidence type="ECO:0000256" key="1">
    <source>
        <dbReference type="ARBA" id="ARBA00022490"/>
    </source>
</evidence>
<proteinExistence type="predicted"/>
<keyword evidence="3" id="KW-0648">Protein biosynthesis</keyword>
<keyword evidence="2" id="KW-0396">Initiation factor</keyword>
<dbReference type="InterPro" id="IPR016650">
    <property type="entry name" value="eIF3e"/>
</dbReference>
<dbReference type="Proteomes" id="UP000887578">
    <property type="component" value="Unplaced"/>
</dbReference>
<evidence type="ECO:0000259" key="4">
    <source>
        <dbReference type="SMART" id="SM01186"/>
    </source>
</evidence>
<evidence type="ECO:0000256" key="2">
    <source>
        <dbReference type="ARBA" id="ARBA00022540"/>
    </source>
</evidence>
<dbReference type="Pfam" id="PF09440">
    <property type="entry name" value="eIF3_N"/>
    <property type="match status" value="1"/>
</dbReference>